<evidence type="ECO:0000313" key="2">
    <source>
        <dbReference type="EMBL" id="KTG19997.1"/>
    </source>
</evidence>
<dbReference type="AlphaFoldDB" id="A0A0W1S1Q9"/>
<keyword evidence="3" id="KW-1185">Reference proteome</keyword>
<comment type="caution">
    <text evidence="2">The sequence shown here is derived from an EMBL/GenBank/DDBJ whole genome shotgun (WGS) entry which is preliminary data.</text>
</comment>
<feature type="compositionally biased region" description="Basic and acidic residues" evidence="1">
    <location>
        <begin position="51"/>
        <end position="78"/>
    </location>
</feature>
<feature type="compositionally biased region" description="Polar residues" evidence="1">
    <location>
        <begin position="102"/>
        <end position="130"/>
    </location>
</feature>
<proteinExistence type="predicted"/>
<feature type="region of interest" description="Disordered" evidence="1">
    <location>
        <begin position="92"/>
        <end position="130"/>
    </location>
</feature>
<name>A0A0W1S1Q9_9EURY</name>
<gene>
    <name evidence="2" type="ORF">AUR66_17915</name>
</gene>
<evidence type="ECO:0000256" key="1">
    <source>
        <dbReference type="SAM" id="MobiDB-lite"/>
    </source>
</evidence>
<feature type="region of interest" description="Disordered" evidence="1">
    <location>
        <begin position="1"/>
        <end position="78"/>
    </location>
</feature>
<dbReference type="Proteomes" id="UP000053157">
    <property type="component" value="Unassembled WGS sequence"/>
</dbReference>
<reference evidence="2 3" key="1">
    <citation type="submission" date="2015-12" db="EMBL/GenBank/DDBJ databases">
        <title>Haloferax profundi sp. nov. isolated from the Discovery deep brine-seawater interface in the Red Sea.</title>
        <authorList>
            <person name="Zhang G."/>
            <person name="Stingl U."/>
            <person name="Rashid M."/>
        </authorList>
    </citation>
    <scope>NUCLEOTIDE SEQUENCE [LARGE SCALE GENOMIC DNA]</scope>
    <source>
        <strain evidence="2 3">SB29</strain>
    </source>
</reference>
<feature type="compositionally biased region" description="Low complexity" evidence="1">
    <location>
        <begin position="30"/>
        <end position="46"/>
    </location>
</feature>
<dbReference type="EMBL" id="LOPV01000431">
    <property type="protein sequence ID" value="KTG19997.1"/>
    <property type="molecule type" value="Genomic_DNA"/>
</dbReference>
<sequence>MSLSSLPTGTIGGGSGSRTYPSDETGTGHSRAAPASSTRPADSPPTQDVASLRRENEALRRANTRLKEQLDATHENRHAVIDHYERLLAERYREHAHGMSSREMQSSRASQSTKNRSQRSGRSVGLSSTIGRVRRGLGRVQSGVGRVVMRVVPSFDGR</sequence>
<organism evidence="2 3">
    <name type="scientific">Haloferax profundi</name>
    <dbReference type="NCBI Taxonomy" id="1544718"/>
    <lineage>
        <taxon>Archaea</taxon>
        <taxon>Methanobacteriati</taxon>
        <taxon>Methanobacteriota</taxon>
        <taxon>Stenosarchaea group</taxon>
        <taxon>Halobacteria</taxon>
        <taxon>Halobacteriales</taxon>
        <taxon>Haloferacaceae</taxon>
        <taxon>Haloferax</taxon>
    </lineage>
</organism>
<accession>A0A0W1S1Q9</accession>
<evidence type="ECO:0000313" key="3">
    <source>
        <dbReference type="Proteomes" id="UP000053157"/>
    </source>
</evidence>
<protein>
    <submittedName>
        <fullName evidence="2">Uncharacterized protein</fullName>
    </submittedName>
</protein>
<dbReference type="RefSeq" id="WP_058573034.1">
    <property type="nucleotide sequence ID" value="NZ_LOPV01000431.1"/>
</dbReference>
<feature type="compositionally biased region" description="Polar residues" evidence="1">
    <location>
        <begin position="18"/>
        <end position="28"/>
    </location>
</feature>
<dbReference type="OrthoDB" id="293683at2157"/>